<evidence type="ECO:0000256" key="2">
    <source>
        <dbReference type="SAM" id="Phobius"/>
    </source>
</evidence>
<evidence type="ECO:0000313" key="3">
    <source>
        <dbReference type="EMBL" id="KAF4475089.1"/>
    </source>
</evidence>
<dbReference type="RefSeq" id="XP_066007202.1">
    <property type="nucleotide sequence ID" value="XM_066153361.1"/>
</dbReference>
<comment type="caution">
    <text evidence="3">The sequence shown here is derived from an EMBL/GenBank/DDBJ whole genome shotgun (WGS) entry which is preliminary data.</text>
</comment>
<evidence type="ECO:0000256" key="1">
    <source>
        <dbReference type="SAM" id="MobiDB-lite"/>
    </source>
</evidence>
<keyword evidence="2" id="KW-1133">Transmembrane helix</keyword>
<reference evidence="3 4" key="1">
    <citation type="submission" date="2012-08" db="EMBL/GenBank/DDBJ databases">
        <authorList>
            <person name="Gan P.H.P."/>
            <person name="Ikeda K."/>
            <person name="Irieda H."/>
            <person name="Narusaka M."/>
            <person name="O'Connell R.J."/>
            <person name="Narusaka Y."/>
            <person name="Takano Y."/>
            <person name="Kubo Y."/>
            <person name="Shirasu K."/>
        </authorList>
    </citation>
    <scope>NUCLEOTIDE SEQUENCE [LARGE SCALE GENOMIC DNA]</scope>
    <source>
        <strain evidence="3 4">Nara gc5</strain>
    </source>
</reference>
<feature type="compositionally biased region" description="Basic and acidic residues" evidence="1">
    <location>
        <begin position="11"/>
        <end position="29"/>
    </location>
</feature>
<feature type="transmembrane region" description="Helical" evidence="2">
    <location>
        <begin position="225"/>
        <end position="249"/>
    </location>
</feature>
<feature type="transmembrane region" description="Helical" evidence="2">
    <location>
        <begin position="59"/>
        <end position="80"/>
    </location>
</feature>
<proteinExistence type="predicted"/>
<feature type="transmembrane region" description="Helical" evidence="2">
    <location>
        <begin position="199"/>
        <end position="218"/>
    </location>
</feature>
<feature type="compositionally biased region" description="Polar residues" evidence="1">
    <location>
        <begin position="1"/>
        <end position="10"/>
    </location>
</feature>
<evidence type="ECO:0000313" key="4">
    <source>
        <dbReference type="Proteomes" id="UP000011096"/>
    </source>
</evidence>
<accession>A0A7J6IF85</accession>
<gene>
    <name evidence="3" type="ORF">CGGC5_v015959</name>
</gene>
<protein>
    <submittedName>
        <fullName evidence="3">Uncharacterized protein</fullName>
    </submittedName>
</protein>
<keyword evidence="2" id="KW-0812">Transmembrane</keyword>
<dbReference type="GeneID" id="90980454"/>
<dbReference type="AlphaFoldDB" id="A0A7J6IF85"/>
<sequence>MTADTKVSSTIEEREGRAMGHQPGRREGRPAIFGQAGTLQSTMSTCQLRGRPDSQQKTMISKIAIAVHVVLTLVILILTVRVLRDEQNEKQGIIEILLHEEARRFVQVPDVVGSIATAVKSAASSVVTAAVASGESLVAASLPSSVSVGTKYVCLASECAAIPGSALRLIQDLASFLPSPQETKTLQDLVDRCPNLETVLSAGLGLVFASTILCLVGIKFRLLRFVSLGLSIAAAAVFVVVTVFAVSLYNTSKGVAGLLGAKAIKGDIAKGCQAIVVIDFERQSLLFFNPNPGEERETICLDKRPTEAIARIHTINLRVSSARSWGNEERIAVGNPPARYADAETQEKG</sequence>
<dbReference type="Proteomes" id="UP000011096">
    <property type="component" value="Unassembled WGS sequence"/>
</dbReference>
<name>A0A7J6IF85_COLFN</name>
<dbReference type="EMBL" id="ANPB02000010">
    <property type="protein sequence ID" value="KAF4475089.1"/>
    <property type="molecule type" value="Genomic_DNA"/>
</dbReference>
<dbReference type="OrthoDB" id="4850763at2759"/>
<reference evidence="3 4" key="2">
    <citation type="submission" date="2020-04" db="EMBL/GenBank/DDBJ databases">
        <title>Genome sequencing and assembly of multiple isolates from the Colletotrichum gloeosporioides species complex.</title>
        <authorList>
            <person name="Gan P."/>
            <person name="Shirasu K."/>
        </authorList>
    </citation>
    <scope>NUCLEOTIDE SEQUENCE [LARGE SCALE GENOMIC DNA]</scope>
    <source>
        <strain evidence="3 4">Nara gc5</strain>
    </source>
</reference>
<organism evidence="3 4">
    <name type="scientific">Colletotrichum fructicola (strain Nara gc5)</name>
    <name type="common">Anthracnose fungus</name>
    <name type="synonym">Colletotrichum gloeosporioides (strain Nara gc5)</name>
    <dbReference type="NCBI Taxonomy" id="1213859"/>
    <lineage>
        <taxon>Eukaryota</taxon>
        <taxon>Fungi</taxon>
        <taxon>Dikarya</taxon>
        <taxon>Ascomycota</taxon>
        <taxon>Pezizomycotina</taxon>
        <taxon>Sordariomycetes</taxon>
        <taxon>Hypocreomycetidae</taxon>
        <taxon>Glomerellales</taxon>
        <taxon>Glomerellaceae</taxon>
        <taxon>Colletotrichum</taxon>
        <taxon>Colletotrichum gloeosporioides species complex</taxon>
    </lineage>
</organism>
<keyword evidence="4" id="KW-1185">Reference proteome</keyword>
<feature type="region of interest" description="Disordered" evidence="1">
    <location>
        <begin position="1"/>
        <end position="29"/>
    </location>
</feature>
<dbReference type="InParanoid" id="A0A7J6IF85"/>
<keyword evidence="2" id="KW-0472">Membrane</keyword>